<dbReference type="Pfam" id="PF21597">
    <property type="entry name" value="TetR_C_43"/>
    <property type="match status" value="1"/>
</dbReference>
<keyword evidence="1" id="KW-0805">Transcription regulation</keyword>
<keyword evidence="2 4" id="KW-0238">DNA-binding</keyword>
<keyword evidence="7" id="KW-1185">Reference proteome</keyword>
<feature type="DNA-binding region" description="H-T-H motif" evidence="4">
    <location>
        <begin position="42"/>
        <end position="61"/>
    </location>
</feature>
<feature type="domain" description="HTH tetR-type" evidence="5">
    <location>
        <begin position="20"/>
        <end position="79"/>
    </location>
</feature>
<comment type="caution">
    <text evidence="6">The sequence shown here is derived from an EMBL/GenBank/DDBJ whole genome shotgun (WGS) entry which is preliminary data.</text>
</comment>
<dbReference type="PANTHER" id="PTHR30055:SF234">
    <property type="entry name" value="HTH-TYPE TRANSCRIPTIONAL REGULATOR BETI"/>
    <property type="match status" value="1"/>
</dbReference>
<evidence type="ECO:0000256" key="3">
    <source>
        <dbReference type="ARBA" id="ARBA00023163"/>
    </source>
</evidence>
<dbReference type="EMBL" id="VIRS01000001">
    <property type="protein sequence ID" value="TQS47116.1"/>
    <property type="molecule type" value="Genomic_DNA"/>
</dbReference>
<evidence type="ECO:0000256" key="1">
    <source>
        <dbReference type="ARBA" id="ARBA00023015"/>
    </source>
</evidence>
<gene>
    <name evidence="6" type="ORF">FL583_00405</name>
</gene>
<dbReference type="InterPro" id="IPR001647">
    <property type="entry name" value="HTH_TetR"/>
</dbReference>
<accession>A0A545B0K5</accession>
<evidence type="ECO:0000313" key="6">
    <source>
        <dbReference type="EMBL" id="TQS47116.1"/>
    </source>
</evidence>
<protein>
    <submittedName>
        <fullName evidence="6">TetR/AcrR family transcriptional regulator</fullName>
    </submittedName>
</protein>
<dbReference type="PRINTS" id="PR00455">
    <property type="entry name" value="HTHTETR"/>
</dbReference>
<dbReference type="GO" id="GO:0000976">
    <property type="term" value="F:transcription cis-regulatory region binding"/>
    <property type="evidence" value="ECO:0007669"/>
    <property type="project" value="TreeGrafter"/>
</dbReference>
<dbReference type="PANTHER" id="PTHR30055">
    <property type="entry name" value="HTH-TYPE TRANSCRIPTIONAL REGULATOR RUTR"/>
    <property type="match status" value="1"/>
</dbReference>
<name>A0A545B0K5_9ACTN</name>
<dbReference type="InterPro" id="IPR049445">
    <property type="entry name" value="TetR_SbtR-like_C"/>
</dbReference>
<keyword evidence="3" id="KW-0804">Transcription</keyword>
<dbReference type="SUPFAM" id="SSF46689">
    <property type="entry name" value="Homeodomain-like"/>
    <property type="match status" value="1"/>
</dbReference>
<dbReference type="AlphaFoldDB" id="A0A545B0K5"/>
<dbReference type="SUPFAM" id="SSF48498">
    <property type="entry name" value="Tetracyclin repressor-like, C-terminal domain"/>
    <property type="match status" value="1"/>
</dbReference>
<evidence type="ECO:0000256" key="4">
    <source>
        <dbReference type="PROSITE-ProRule" id="PRU00335"/>
    </source>
</evidence>
<proteinExistence type="predicted"/>
<dbReference type="Proteomes" id="UP000317982">
    <property type="component" value="Unassembled WGS sequence"/>
</dbReference>
<dbReference type="InterPro" id="IPR009057">
    <property type="entry name" value="Homeodomain-like_sf"/>
</dbReference>
<evidence type="ECO:0000313" key="7">
    <source>
        <dbReference type="Proteomes" id="UP000317982"/>
    </source>
</evidence>
<dbReference type="GO" id="GO:0003700">
    <property type="term" value="F:DNA-binding transcription factor activity"/>
    <property type="evidence" value="ECO:0007669"/>
    <property type="project" value="TreeGrafter"/>
</dbReference>
<organism evidence="6 7">
    <name type="scientific">Cryptosporangium phraense</name>
    <dbReference type="NCBI Taxonomy" id="2593070"/>
    <lineage>
        <taxon>Bacteria</taxon>
        <taxon>Bacillati</taxon>
        <taxon>Actinomycetota</taxon>
        <taxon>Actinomycetes</taxon>
        <taxon>Cryptosporangiales</taxon>
        <taxon>Cryptosporangiaceae</taxon>
        <taxon>Cryptosporangium</taxon>
    </lineage>
</organism>
<reference evidence="6 7" key="1">
    <citation type="submission" date="2019-07" db="EMBL/GenBank/DDBJ databases">
        <title>Cryptosporangium phraense sp. nov., isolated from plant litter.</title>
        <authorList>
            <person name="Suriyachadkun C."/>
        </authorList>
    </citation>
    <scope>NUCLEOTIDE SEQUENCE [LARGE SCALE GENOMIC DNA]</scope>
    <source>
        <strain evidence="6 7">A-T 5661</strain>
    </source>
</reference>
<evidence type="ECO:0000256" key="2">
    <source>
        <dbReference type="ARBA" id="ARBA00023125"/>
    </source>
</evidence>
<dbReference type="Gene3D" id="1.10.357.10">
    <property type="entry name" value="Tetracycline Repressor, domain 2"/>
    <property type="match status" value="1"/>
</dbReference>
<evidence type="ECO:0000259" key="5">
    <source>
        <dbReference type="PROSITE" id="PS50977"/>
    </source>
</evidence>
<dbReference type="PROSITE" id="PS50977">
    <property type="entry name" value="HTH_TETR_2"/>
    <property type="match status" value="1"/>
</dbReference>
<dbReference type="InterPro" id="IPR050109">
    <property type="entry name" value="HTH-type_TetR-like_transc_reg"/>
</dbReference>
<dbReference type="InParanoid" id="A0A545B0K5"/>
<dbReference type="OrthoDB" id="9795011at2"/>
<dbReference type="Pfam" id="PF00440">
    <property type="entry name" value="TetR_N"/>
    <property type="match status" value="1"/>
</dbReference>
<sequence>MSPAVVLSPAERRPRRADARRNYDRLLDAAREAVATHGADASLDDIARRAGVGSGTLYRHFPSRSALLEAVFHDQVAALLEQANALTGTEDPGAALDRWLQAVLQHSIRYRGLAASLKAAESGWCHATMRTAADELVERAKATGTVRPEVTGSDLLKIINGLALANLECADADASSARMLGYVLAGLRPPGRPQLSS</sequence>
<dbReference type="InterPro" id="IPR036271">
    <property type="entry name" value="Tet_transcr_reg_TetR-rel_C_sf"/>
</dbReference>